<dbReference type="GO" id="GO:0103011">
    <property type="term" value="F:mannosylfructose-phosphate synthase activity"/>
    <property type="evidence" value="ECO:0007669"/>
    <property type="project" value="UniProtKB-EC"/>
</dbReference>
<dbReference type="Proteomes" id="UP000319342">
    <property type="component" value="Chromosome"/>
</dbReference>
<dbReference type="PANTHER" id="PTHR45947">
    <property type="entry name" value="SULFOQUINOVOSYL TRANSFERASE SQD2"/>
    <property type="match status" value="1"/>
</dbReference>
<dbReference type="InterPro" id="IPR050194">
    <property type="entry name" value="Glycosyltransferase_grp1"/>
</dbReference>
<dbReference type="InterPro" id="IPR001296">
    <property type="entry name" value="Glyco_trans_1"/>
</dbReference>
<evidence type="ECO:0000256" key="2">
    <source>
        <dbReference type="SAM" id="MobiDB-lite"/>
    </source>
</evidence>
<dbReference type="Gene3D" id="3.40.50.2000">
    <property type="entry name" value="Glycogen Phosphorylase B"/>
    <property type="match status" value="3"/>
</dbReference>
<feature type="domain" description="Glycosyltransferase subfamily 4-like N-terminal" evidence="4">
    <location>
        <begin position="16"/>
        <end position="136"/>
    </location>
</feature>
<dbReference type="RefSeq" id="WP_145185849.1">
    <property type="nucleotide sequence ID" value="NZ_CP036290.1"/>
</dbReference>
<protein>
    <submittedName>
        <fullName evidence="5">Mannosylfructose-phosphate synthase</fullName>
        <ecNumber evidence="5">2.4.1.246</ecNumber>
    </submittedName>
</protein>
<keyword evidence="5" id="KW-0328">Glycosyltransferase</keyword>
<gene>
    <name evidence="5" type="primary">mfpsA_1</name>
    <name evidence="5" type="ORF">Pla163_15060</name>
</gene>
<feature type="domain" description="Glycosyl transferase family 1" evidence="3">
    <location>
        <begin position="297"/>
        <end position="449"/>
    </location>
</feature>
<reference evidence="5 6" key="1">
    <citation type="submission" date="2019-02" db="EMBL/GenBank/DDBJ databases">
        <title>Deep-cultivation of Planctomycetes and their phenomic and genomic characterization uncovers novel biology.</title>
        <authorList>
            <person name="Wiegand S."/>
            <person name="Jogler M."/>
            <person name="Boedeker C."/>
            <person name="Pinto D."/>
            <person name="Vollmers J."/>
            <person name="Rivas-Marin E."/>
            <person name="Kohn T."/>
            <person name="Peeters S.H."/>
            <person name="Heuer A."/>
            <person name="Rast P."/>
            <person name="Oberbeckmann S."/>
            <person name="Bunk B."/>
            <person name="Jeske O."/>
            <person name="Meyerdierks A."/>
            <person name="Storesund J.E."/>
            <person name="Kallscheuer N."/>
            <person name="Luecker S."/>
            <person name="Lage O.M."/>
            <person name="Pohl T."/>
            <person name="Merkel B.J."/>
            <person name="Hornburger P."/>
            <person name="Mueller R.-W."/>
            <person name="Bruemmer F."/>
            <person name="Labrenz M."/>
            <person name="Spormann A.M."/>
            <person name="Op den Camp H."/>
            <person name="Overmann J."/>
            <person name="Amann R."/>
            <person name="Jetten M.S.M."/>
            <person name="Mascher T."/>
            <person name="Medema M.H."/>
            <person name="Devos D.P."/>
            <person name="Kaster A.-K."/>
            <person name="Ovreas L."/>
            <person name="Rohde M."/>
            <person name="Galperin M.Y."/>
            <person name="Jogler C."/>
        </authorList>
    </citation>
    <scope>NUCLEOTIDE SEQUENCE [LARGE SCALE GENOMIC DNA]</scope>
    <source>
        <strain evidence="5 6">Pla163</strain>
    </source>
</reference>
<dbReference type="Pfam" id="PF00534">
    <property type="entry name" value="Glycos_transf_1"/>
    <property type="match status" value="1"/>
</dbReference>
<feature type="compositionally biased region" description="Polar residues" evidence="2">
    <location>
        <begin position="251"/>
        <end position="263"/>
    </location>
</feature>
<dbReference type="SUPFAM" id="SSF53756">
    <property type="entry name" value="UDP-Glycosyltransferase/glycogen phosphorylase"/>
    <property type="match status" value="1"/>
</dbReference>
<dbReference type="AlphaFoldDB" id="A0A518CYU0"/>
<dbReference type="PANTHER" id="PTHR45947:SF13">
    <property type="entry name" value="TRANSFERASE"/>
    <property type="match status" value="1"/>
</dbReference>
<evidence type="ECO:0000256" key="1">
    <source>
        <dbReference type="SAM" id="Coils"/>
    </source>
</evidence>
<sequence length="869" mass="97235">MRVCFVVHGLPPVERGGVEQCTVALADELARRGHAVEVFAPTRRADLPDRALRRERRGAWHVTWVNLESSPGDPETALEPRGVAEAFARFLDAERPDVVHVQHLLRLGLGPLAAAAEFGAPLVYTAHDWFALTDSFALLRPDLTRFEAAPTPEEEARCDLARSILNAVESLGDYHLGVPAAWLDEPVRARVAATLAGDEEGAGFHENEWTEARARRERMASRRRAAFGAVDAFVSPSAYLAGWLEEAFVTGAQSDTQDPSNGGRTRPPRVVHQPNGIDTRRLDDVPAVPVHSAGAATERVRLGFVGSLTKHKGVHLLLDAYAQLSDATRERLPLVIHGDSTDRAYVARIADRARELGVEYAGAFDGDRLPEVLAGIDCLVVPSIWYENFPTVLREAFAAGRIAVASDLGALPESVRDGVDGLLYAPDDADDLARVLRRLVEEEGLLARLLEGRPRVRTIETQVDELEALYGELLVGREAPVDPGGGLAHLAELGRRYRELEALPTRDLLASCTSRIADLAGVLGLDAARSPIERLAFGLGESSRSLEELRDRRDESGYLGQLLDERERRARWLDERLSGIERERDWLRDDRENLAQAVEFHETSTQALEKERDWLRQMQSDFERERNWLLSKQSDFQREREYLLSKQSDFQTERDWLKRKTAELDEERARLDATLHETRTAAEQERAWRDSMLSEIERERDWLRSEIRSREEERTWLANLVSDKEETLTYVWGLVEGKDSDLARLRSEIESCERVAAEVLVAFGHAPVELEPDVEVEGGGKLERMLGGLFDHGHALLAQLEALRDSQARAHAELHWRRGEMDGARLALARRTVSWLAYFAGFAKRVAAWELPGSGDGAVEDSANREVNP</sequence>
<evidence type="ECO:0000259" key="4">
    <source>
        <dbReference type="Pfam" id="PF13439"/>
    </source>
</evidence>
<proteinExistence type="predicted"/>
<keyword evidence="6" id="KW-1185">Reference proteome</keyword>
<dbReference type="EC" id="2.4.1.246" evidence="5"/>
<dbReference type="CDD" id="cd03823">
    <property type="entry name" value="GT4_ExpE7-like"/>
    <property type="match status" value="1"/>
</dbReference>
<organism evidence="5 6">
    <name type="scientific">Rohdeia mirabilis</name>
    <dbReference type="NCBI Taxonomy" id="2528008"/>
    <lineage>
        <taxon>Bacteria</taxon>
        <taxon>Pseudomonadati</taxon>
        <taxon>Planctomycetota</taxon>
        <taxon>Planctomycetia</taxon>
        <taxon>Planctomycetia incertae sedis</taxon>
        <taxon>Rohdeia</taxon>
    </lineage>
</organism>
<dbReference type="EMBL" id="CP036290">
    <property type="protein sequence ID" value="QDU84399.1"/>
    <property type="molecule type" value="Genomic_DNA"/>
</dbReference>
<dbReference type="OrthoDB" id="9787617at2"/>
<accession>A0A518CYU0</accession>
<keyword evidence="5" id="KW-0808">Transferase</keyword>
<name>A0A518CYU0_9BACT</name>
<dbReference type="Pfam" id="PF13439">
    <property type="entry name" value="Glyco_transf_4"/>
    <property type="match status" value="1"/>
</dbReference>
<evidence type="ECO:0000259" key="3">
    <source>
        <dbReference type="Pfam" id="PF00534"/>
    </source>
</evidence>
<keyword evidence="1" id="KW-0175">Coiled coil</keyword>
<dbReference type="InterPro" id="IPR028098">
    <property type="entry name" value="Glyco_trans_4-like_N"/>
</dbReference>
<evidence type="ECO:0000313" key="5">
    <source>
        <dbReference type="EMBL" id="QDU84399.1"/>
    </source>
</evidence>
<evidence type="ECO:0000313" key="6">
    <source>
        <dbReference type="Proteomes" id="UP000319342"/>
    </source>
</evidence>
<feature type="coiled-coil region" evidence="1">
    <location>
        <begin position="657"/>
        <end position="713"/>
    </location>
</feature>
<feature type="region of interest" description="Disordered" evidence="2">
    <location>
        <begin position="251"/>
        <end position="277"/>
    </location>
</feature>